<dbReference type="Proteomes" id="UP001164472">
    <property type="component" value="Chromosome"/>
</dbReference>
<dbReference type="KEGG" id="asem:NNL22_16155"/>
<evidence type="ECO:0000313" key="1">
    <source>
        <dbReference type="EMBL" id="UZW74536.1"/>
    </source>
</evidence>
<gene>
    <name evidence="1" type="ORF">NNL22_16155</name>
</gene>
<accession>A0A9E8HKL8</accession>
<protein>
    <submittedName>
        <fullName evidence="1">Uncharacterized protein</fullName>
    </submittedName>
</protein>
<organism evidence="1 2">
    <name type="scientific">Alkalimarinus sediminis</name>
    <dbReference type="NCBI Taxonomy" id="1632866"/>
    <lineage>
        <taxon>Bacteria</taxon>
        <taxon>Pseudomonadati</taxon>
        <taxon>Pseudomonadota</taxon>
        <taxon>Gammaproteobacteria</taxon>
        <taxon>Alteromonadales</taxon>
        <taxon>Alteromonadaceae</taxon>
        <taxon>Alkalimarinus</taxon>
    </lineage>
</organism>
<sequence length="159" mass="17654">MKKLIIALLVFLRLIPNSQLKTASIGKASIKVPNGWTIKSTEGDKVILLSKNGREQSTISTLNITDEASFVDFETLCKIRIEEERKSFEDGFVNAQEPFDSENTYVMFYSGGDKETGRLFSGCLSLSQNELITTYVESMGGEPKEHLSSFKLMVGAISK</sequence>
<evidence type="ECO:0000313" key="2">
    <source>
        <dbReference type="Proteomes" id="UP001164472"/>
    </source>
</evidence>
<keyword evidence="2" id="KW-1185">Reference proteome</keyword>
<dbReference type="AlphaFoldDB" id="A0A9E8HKL8"/>
<reference evidence="1" key="1">
    <citation type="submission" date="2022-07" db="EMBL/GenBank/DDBJ databases">
        <title>Alkalimarinus sp. nov., isolated from gut of a Alitta virens.</title>
        <authorList>
            <person name="Yang A.I."/>
            <person name="Shin N.-R."/>
        </authorList>
    </citation>
    <scope>NUCLEOTIDE SEQUENCE</scope>
    <source>
        <strain evidence="1">FA028</strain>
    </source>
</reference>
<proteinExistence type="predicted"/>
<dbReference type="EMBL" id="CP101527">
    <property type="protein sequence ID" value="UZW74536.1"/>
    <property type="molecule type" value="Genomic_DNA"/>
</dbReference>
<name>A0A9E8HKL8_9ALTE</name>
<dbReference type="RefSeq" id="WP_251813098.1">
    <property type="nucleotide sequence ID" value="NZ_CP101527.1"/>
</dbReference>